<dbReference type="RefSeq" id="WP_179721828.1">
    <property type="nucleotide sequence ID" value="NZ_JACBZT010000001.1"/>
</dbReference>
<dbReference type="AlphaFoldDB" id="A0A853CQ48"/>
<sequence>MTTTKDVRCRLGIHSWVRRHPPDERYEGPDQKVCRRCGKQTRPADVPPGVFGPG</sequence>
<keyword evidence="2" id="KW-1185">Reference proteome</keyword>
<dbReference type="Proteomes" id="UP000541969">
    <property type="component" value="Unassembled WGS sequence"/>
</dbReference>
<name>A0A853CQ48_9ACTN</name>
<protein>
    <submittedName>
        <fullName evidence="1">Uncharacterized protein</fullName>
    </submittedName>
</protein>
<accession>A0A853CQ48</accession>
<comment type="caution">
    <text evidence="1">The sequence shown here is derived from an EMBL/GenBank/DDBJ whole genome shotgun (WGS) entry which is preliminary data.</text>
</comment>
<gene>
    <name evidence="1" type="ORF">GGQ55_005167</name>
</gene>
<reference evidence="1 2" key="1">
    <citation type="submission" date="2020-07" db="EMBL/GenBank/DDBJ databases">
        <title>Sequencing the genomes of 1000 actinobacteria strains.</title>
        <authorList>
            <person name="Klenk H.-P."/>
        </authorList>
    </citation>
    <scope>NUCLEOTIDE SEQUENCE [LARGE SCALE GENOMIC DNA]</scope>
    <source>
        <strain evidence="1 2">DSM 104001</strain>
    </source>
</reference>
<proteinExistence type="predicted"/>
<evidence type="ECO:0000313" key="1">
    <source>
        <dbReference type="EMBL" id="NYJ08889.1"/>
    </source>
</evidence>
<evidence type="ECO:0000313" key="2">
    <source>
        <dbReference type="Proteomes" id="UP000541969"/>
    </source>
</evidence>
<organism evidence="1 2">
    <name type="scientific">Petropleomorpha daqingensis</name>
    <dbReference type="NCBI Taxonomy" id="2026353"/>
    <lineage>
        <taxon>Bacteria</taxon>
        <taxon>Bacillati</taxon>
        <taxon>Actinomycetota</taxon>
        <taxon>Actinomycetes</taxon>
        <taxon>Geodermatophilales</taxon>
        <taxon>Geodermatophilaceae</taxon>
        <taxon>Petropleomorpha</taxon>
    </lineage>
</organism>
<dbReference type="EMBL" id="JACBZT010000001">
    <property type="protein sequence ID" value="NYJ08889.1"/>
    <property type="molecule type" value="Genomic_DNA"/>
</dbReference>